<dbReference type="Gene3D" id="3.40.640.10">
    <property type="entry name" value="Type I PLP-dependent aspartate aminotransferase-like (Major domain)"/>
    <property type="match status" value="1"/>
</dbReference>
<evidence type="ECO:0000313" key="8">
    <source>
        <dbReference type="Proteomes" id="UP000030816"/>
    </source>
</evidence>
<dbReference type="GO" id="GO:0005737">
    <property type="term" value="C:cytoplasm"/>
    <property type="evidence" value="ECO:0007669"/>
    <property type="project" value="TreeGrafter"/>
</dbReference>
<comment type="caution">
    <text evidence="7">The sequence shown here is derived from an EMBL/GenBank/DDBJ whole genome shotgun (WGS) entry which is preliminary data.</text>
</comment>
<evidence type="ECO:0000256" key="6">
    <source>
        <dbReference type="RuleBase" id="RU000382"/>
    </source>
</evidence>
<comment type="cofactor">
    <cofactor evidence="1 6">
        <name>pyridoxal 5'-phosphate</name>
        <dbReference type="ChEBI" id="CHEBI:597326"/>
    </cofactor>
</comment>
<keyword evidence="8" id="KW-1185">Reference proteome</keyword>
<gene>
    <name evidence="7" type="ORF">MAM_02633</name>
</gene>
<keyword evidence="4 6" id="KW-0663">Pyridoxal phosphate</keyword>
<evidence type="ECO:0000256" key="4">
    <source>
        <dbReference type="ARBA" id="ARBA00022898"/>
    </source>
</evidence>
<name>A0A0B2X3B4_METAS</name>
<dbReference type="EMBL" id="AZHE01000004">
    <property type="protein sequence ID" value="KHN99780.1"/>
    <property type="molecule type" value="Genomic_DNA"/>
</dbReference>
<organism evidence="7 8">
    <name type="scientific">Metarhizium album (strain ARSEF 1941)</name>
    <dbReference type="NCBI Taxonomy" id="1081103"/>
    <lineage>
        <taxon>Eukaryota</taxon>
        <taxon>Fungi</taxon>
        <taxon>Dikarya</taxon>
        <taxon>Ascomycota</taxon>
        <taxon>Pezizomycotina</taxon>
        <taxon>Sordariomycetes</taxon>
        <taxon>Hypocreomycetidae</taxon>
        <taxon>Hypocreales</taxon>
        <taxon>Clavicipitaceae</taxon>
        <taxon>Metarhizium</taxon>
    </lineage>
</organism>
<reference evidence="7 8" key="1">
    <citation type="journal article" date="2014" name="Proc. Natl. Acad. Sci. U.S.A.">
        <title>Trajectory and genomic determinants of fungal-pathogen speciation and host adaptation.</title>
        <authorList>
            <person name="Hu X."/>
            <person name="Xiao G."/>
            <person name="Zheng P."/>
            <person name="Shang Y."/>
            <person name="Su Y."/>
            <person name="Zhang X."/>
            <person name="Liu X."/>
            <person name="Zhan S."/>
            <person name="St Leger R.J."/>
            <person name="Wang C."/>
        </authorList>
    </citation>
    <scope>NUCLEOTIDE SEQUENCE [LARGE SCALE GENOMIC DNA]</scope>
    <source>
        <strain evidence="7 8">ARSEF 1941</strain>
    </source>
</reference>
<dbReference type="Proteomes" id="UP000030816">
    <property type="component" value="Unassembled WGS sequence"/>
</dbReference>
<comment type="similarity">
    <text evidence="2 6">Belongs to the group II decarboxylase family.</text>
</comment>
<dbReference type="PANTHER" id="PTHR45677">
    <property type="entry name" value="GLUTAMATE DECARBOXYLASE-RELATED"/>
    <property type="match status" value="1"/>
</dbReference>
<dbReference type="SUPFAM" id="SSF53383">
    <property type="entry name" value="PLP-dependent transferases"/>
    <property type="match status" value="1"/>
</dbReference>
<evidence type="ECO:0000256" key="2">
    <source>
        <dbReference type="ARBA" id="ARBA00009533"/>
    </source>
</evidence>
<keyword evidence="3" id="KW-0210">Decarboxylase</keyword>
<dbReference type="InterPro" id="IPR015421">
    <property type="entry name" value="PyrdxlP-dep_Trfase_major"/>
</dbReference>
<evidence type="ECO:0000256" key="1">
    <source>
        <dbReference type="ARBA" id="ARBA00001933"/>
    </source>
</evidence>
<dbReference type="HOGENOM" id="CLU_103438_0_0_1"/>
<dbReference type="GO" id="GO:0019752">
    <property type="term" value="P:carboxylic acid metabolic process"/>
    <property type="evidence" value="ECO:0007669"/>
    <property type="project" value="InterPro"/>
</dbReference>
<keyword evidence="5 6" id="KW-0456">Lyase</keyword>
<dbReference type="Gene3D" id="3.90.1150.10">
    <property type="entry name" value="Aspartate Aminotransferase, domain 1"/>
    <property type="match status" value="1"/>
</dbReference>
<sequence length="234" mass="25342">MWLHVDGSWGGAVCFSARHAHRLDGCALADSVTLTPHKMLGVPMTCSFLLTGDLRAFRAANALRAGYLFHGPESPDDVWDLADLTMQCGRRGDALKLALSWVYYGARGFERAVDHAFDMALRLTALVRADPCFELVSPDPPPCLQVCFYYAPGRRAAAAAAPDENTARTRAMVQRLVARGFMVDFAPGPRGSMFRVVVNCQTLCGTVDGLFAALQDVGREVCGADDTELSPRTG</sequence>
<evidence type="ECO:0000313" key="7">
    <source>
        <dbReference type="EMBL" id="KHN99780.1"/>
    </source>
</evidence>
<dbReference type="OrthoDB" id="392571at2759"/>
<dbReference type="InterPro" id="IPR015424">
    <property type="entry name" value="PyrdxlP-dep_Trfase"/>
</dbReference>
<dbReference type="InterPro" id="IPR015422">
    <property type="entry name" value="PyrdxlP-dep_Trfase_small"/>
</dbReference>
<dbReference type="Pfam" id="PF00282">
    <property type="entry name" value="Pyridoxal_deC"/>
    <property type="match status" value="1"/>
</dbReference>
<evidence type="ECO:0000256" key="3">
    <source>
        <dbReference type="ARBA" id="ARBA00022793"/>
    </source>
</evidence>
<evidence type="ECO:0000256" key="5">
    <source>
        <dbReference type="ARBA" id="ARBA00023239"/>
    </source>
</evidence>
<dbReference type="PANTHER" id="PTHR45677:SF8">
    <property type="entry name" value="CYSTEINE SULFINIC ACID DECARBOXYLASE"/>
    <property type="match status" value="1"/>
</dbReference>
<accession>A0A0B2X3B4</accession>
<dbReference type="InterPro" id="IPR002129">
    <property type="entry name" value="PyrdxlP-dep_de-COase"/>
</dbReference>
<dbReference type="AlphaFoldDB" id="A0A0B2X3B4"/>
<proteinExistence type="inferred from homology"/>
<dbReference type="GO" id="GO:0030170">
    <property type="term" value="F:pyridoxal phosphate binding"/>
    <property type="evidence" value="ECO:0007669"/>
    <property type="project" value="InterPro"/>
</dbReference>
<protein>
    <submittedName>
        <fullName evidence="7">Pyridoxal phosphate-dependent decarboxylase</fullName>
    </submittedName>
</protein>
<dbReference type="GeneID" id="63737088"/>
<dbReference type="STRING" id="1081103.A0A0B2X3B4"/>
<dbReference type="GO" id="GO:0016831">
    <property type="term" value="F:carboxy-lyase activity"/>
    <property type="evidence" value="ECO:0007669"/>
    <property type="project" value="UniProtKB-KW"/>
</dbReference>
<dbReference type="RefSeq" id="XP_040680846.1">
    <property type="nucleotide sequence ID" value="XM_040821432.1"/>
</dbReference>